<evidence type="ECO:0000313" key="3">
    <source>
        <dbReference type="Proteomes" id="UP001472677"/>
    </source>
</evidence>
<proteinExistence type="predicted"/>
<feature type="region of interest" description="Disordered" evidence="1">
    <location>
        <begin position="156"/>
        <end position="176"/>
    </location>
</feature>
<comment type="caution">
    <text evidence="2">The sequence shown here is derived from an EMBL/GenBank/DDBJ whole genome shotgun (WGS) entry which is preliminary data.</text>
</comment>
<organism evidence="2 3">
    <name type="scientific">Hibiscus sabdariffa</name>
    <name type="common">roselle</name>
    <dbReference type="NCBI Taxonomy" id="183260"/>
    <lineage>
        <taxon>Eukaryota</taxon>
        <taxon>Viridiplantae</taxon>
        <taxon>Streptophyta</taxon>
        <taxon>Embryophyta</taxon>
        <taxon>Tracheophyta</taxon>
        <taxon>Spermatophyta</taxon>
        <taxon>Magnoliopsida</taxon>
        <taxon>eudicotyledons</taxon>
        <taxon>Gunneridae</taxon>
        <taxon>Pentapetalae</taxon>
        <taxon>rosids</taxon>
        <taxon>malvids</taxon>
        <taxon>Malvales</taxon>
        <taxon>Malvaceae</taxon>
        <taxon>Malvoideae</taxon>
        <taxon>Hibiscus</taxon>
    </lineage>
</organism>
<name>A0ABR2F8H4_9ROSI</name>
<protein>
    <submittedName>
        <fullName evidence="2">Uncharacterized protein</fullName>
    </submittedName>
</protein>
<gene>
    <name evidence="2" type="ORF">V6N12_062313</name>
</gene>
<dbReference type="Proteomes" id="UP001472677">
    <property type="component" value="Unassembled WGS sequence"/>
</dbReference>
<accession>A0ABR2F8H4</accession>
<evidence type="ECO:0000256" key="1">
    <source>
        <dbReference type="SAM" id="MobiDB-lite"/>
    </source>
</evidence>
<dbReference type="EMBL" id="JBBPBM010000007">
    <property type="protein sequence ID" value="KAK8574623.1"/>
    <property type="molecule type" value="Genomic_DNA"/>
</dbReference>
<evidence type="ECO:0000313" key="2">
    <source>
        <dbReference type="EMBL" id="KAK8574623.1"/>
    </source>
</evidence>
<sequence length="183" mass="20595">MGEKTLKVMIYPKRAKKSEADDNDNGHVASVTLIGALRRGSSPPFSQKPYNKVGCRKSTHDRMAWALGARNLSLEFIEDIQARWWVWKLLLPVKFHQKEKQIYRKKVKVNLMRVPVHLSVIIEMNTGAEDGTSSESKVGSYSATVDNVVSEPKLQLEPTYNSKKRQSKSFSASQDVAEAVCNT</sequence>
<keyword evidence="3" id="KW-1185">Reference proteome</keyword>
<reference evidence="2 3" key="1">
    <citation type="journal article" date="2024" name="G3 (Bethesda)">
        <title>Genome assembly of Hibiscus sabdariffa L. provides insights into metabolisms of medicinal natural products.</title>
        <authorList>
            <person name="Kim T."/>
        </authorList>
    </citation>
    <scope>NUCLEOTIDE SEQUENCE [LARGE SCALE GENOMIC DNA]</scope>
    <source>
        <strain evidence="2">TK-2024</strain>
        <tissue evidence="2">Old leaves</tissue>
    </source>
</reference>